<accession>A0A840S2G9</accession>
<dbReference type="Proteomes" id="UP000554837">
    <property type="component" value="Unassembled WGS sequence"/>
</dbReference>
<dbReference type="AlphaFoldDB" id="A0A840S2G9"/>
<dbReference type="PANTHER" id="PTHR46438">
    <property type="entry name" value="ALPHA/BETA-HYDROLASES SUPERFAMILY PROTEIN"/>
    <property type="match status" value="1"/>
</dbReference>
<dbReference type="RefSeq" id="WP_246071464.1">
    <property type="nucleotide sequence ID" value="NZ_CP040709.1"/>
</dbReference>
<organism evidence="2 3">
    <name type="scientific">Inhella inkyongensis</name>
    <dbReference type="NCBI Taxonomy" id="392593"/>
    <lineage>
        <taxon>Bacteria</taxon>
        <taxon>Pseudomonadati</taxon>
        <taxon>Pseudomonadota</taxon>
        <taxon>Betaproteobacteria</taxon>
        <taxon>Burkholderiales</taxon>
        <taxon>Sphaerotilaceae</taxon>
        <taxon>Inhella</taxon>
    </lineage>
</organism>
<dbReference type="SUPFAM" id="SSF53474">
    <property type="entry name" value="alpha/beta-Hydrolases"/>
    <property type="match status" value="1"/>
</dbReference>
<feature type="domain" description="AB hydrolase-1" evidence="1">
    <location>
        <begin position="57"/>
        <end position="301"/>
    </location>
</feature>
<proteinExistence type="predicted"/>
<dbReference type="InterPro" id="IPR029058">
    <property type="entry name" value="AB_hydrolase_fold"/>
</dbReference>
<protein>
    <submittedName>
        <fullName evidence="2">Pimeloyl-ACP methyl ester carboxylesterase</fullName>
    </submittedName>
</protein>
<name>A0A840S2G9_9BURK</name>
<sequence>MSEALKNGRHFHCAAHCATASADMGKDLDTWLARGHSWSWRGRRIFVAKGGQGAARLLLHGYPTGSFDWAPLWARLTQSGQVLAPDFLGLGFSDKPLHASYALGDHADMVLDLLQAHGVDEVSLVAHDLGVSVAQELLARIQEGACALRVRAVVLLNGGLCPQAYRPRWIQRLLASPLGGWIGPQLSRTAFERTVRGLFATPPEPDLLDDFWTLLEHQQGRQVAHRVGAFWRERLTLQERLLKPLLSPQCPPLRLVNGSADPNSGRHMADAFLRLRPDTDLVRLESVGHWPQWEAPEAVWAALGPFLTTHH</sequence>
<keyword evidence="3" id="KW-1185">Reference proteome</keyword>
<evidence type="ECO:0000313" key="2">
    <source>
        <dbReference type="EMBL" id="MBB5202739.1"/>
    </source>
</evidence>
<dbReference type="EMBL" id="JACHHO010000001">
    <property type="protein sequence ID" value="MBB5202739.1"/>
    <property type="molecule type" value="Genomic_DNA"/>
</dbReference>
<gene>
    <name evidence="2" type="ORF">HNQ51_000032</name>
</gene>
<reference evidence="2 3" key="1">
    <citation type="submission" date="2020-08" db="EMBL/GenBank/DDBJ databases">
        <title>Genomic Encyclopedia of Type Strains, Phase IV (KMG-IV): sequencing the most valuable type-strain genomes for metagenomic binning, comparative biology and taxonomic classification.</title>
        <authorList>
            <person name="Goeker M."/>
        </authorList>
    </citation>
    <scope>NUCLEOTIDE SEQUENCE [LARGE SCALE GENOMIC DNA]</scope>
    <source>
        <strain evidence="2 3">DSM 23958</strain>
    </source>
</reference>
<dbReference type="Pfam" id="PF12697">
    <property type="entry name" value="Abhydrolase_6"/>
    <property type="match status" value="1"/>
</dbReference>
<evidence type="ECO:0000313" key="3">
    <source>
        <dbReference type="Proteomes" id="UP000554837"/>
    </source>
</evidence>
<dbReference type="InterPro" id="IPR000073">
    <property type="entry name" value="AB_hydrolase_1"/>
</dbReference>
<comment type="caution">
    <text evidence="2">The sequence shown here is derived from an EMBL/GenBank/DDBJ whole genome shotgun (WGS) entry which is preliminary data.</text>
</comment>
<evidence type="ECO:0000259" key="1">
    <source>
        <dbReference type="Pfam" id="PF12697"/>
    </source>
</evidence>
<dbReference type="Gene3D" id="3.40.50.1820">
    <property type="entry name" value="alpha/beta hydrolase"/>
    <property type="match status" value="1"/>
</dbReference>